<dbReference type="InterPro" id="IPR051789">
    <property type="entry name" value="Bact_Polyamine_Transport"/>
</dbReference>
<evidence type="ECO:0000256" key="8">
    <source>
        <dbReference type="SAM" id="Phobius"/>
    </source>
</evidence>
<feature type="transmembrane region" description="Helical" evidence="8">
    <location>
        <begin position="238"/>
        <end position="256"/>
    </location>
</feature>
<feature type="transmembrane region" description="Helical" evidence="8">
    <location>
        <begin position="21"/>
        <end position="40"/>
    </location>
</feature>
<dbReference type="Pfam" id="PF00528">
    <property type="entry name" value="BPD_transp_1"/>
    <property type="match status" value="1"/>
</dbReference>
<evidence type="ECO:0000256" key="6">
    <source>
        <dbReference type="ARBA" id="ARBA00022989"/>
    </source>
</evidence>
<keyword evidence="5 8" id="KW-0812">Transmembrane</keyword>
<dbReference type="EMBL" id="CAFBRV010000122">
    <property type="protein sequence ID" value="CAB5120842.1"/>
    <property type="molecule type" value="Genomic_DNA"/>
</dbReference>
<evidence type="ECO:0000313" key="10">
    <source>
        <dbReference type="EMBL" id="CAB5120842.1"/>
    </source>
</evidence>
<dbReference type="GO" id="GO:0055085">
    <property type="term" value="P:transmembrane transport"/>
    <property type="evidence" value="ECO:0007669"/>
    <property type="project" value="InterPro"/>
</dbReference>
<dbReference type="PANTHER" id="PTHR43848:SF2">
    <property type="entry name" value="PUTRESCINE TRANSPORT SYSTEM PERMEASE PROTEIN POTI"/>
    <property type="match status" value="1"/>
</dbReference>
<feature type="transmembrane region" description="Helical" evidence="8">
    <location>
        <begin position="74"/>
        <end position="95"/>
    </location>
</feature>
<proteinExistence type="inferred from homology"/>
<evidence type="ECO:0000256" key="4">
    <source>
        <dbReference type="ARBA" id="ARBA00022475"/>
    </source>
</evidence>
<sequence length="267" mass="28678">MQISRNRKFNSTKLGWLRVTMGMTYFFLYVPIIALVGMSFNASDSPFTWNGFSTKWYGVLVNDSTVMKGLTNTLIVAFTSTLLATILGTALAVGLHQYTKSSFLNAFALAPAIMPDIVLGIGLLALFALLSMTLGLYSVVIAHVVFSMAFVSAVVKARLSNSDPALREASMDLGATRSTTFFKITLPSLTPAIVAGALLAFTLSLDEFVIAFFTNGPATPTLPIIIYSMVRFGVTPEINALASLLMLVSFTAVIGAQRMTKLAEAQS</sequence>
<evidence type="ECO:0000256" key="2">
    <source>
        <dbReference type="ARBA" id="ARBA00007069"/>
    </source>
</evidence>
<dbReference type="GO" id="GO:0005886">
    <property type="term" value="C:plasma membrane"/>
    <property type="evidence" value="ECO:0007669"/>
    <property type="project" value="UniProtKB-SubCell"/>
</dbReference>
<protein>
    <submittedName>
        <fullName evidence="10">Unannotated protein</fullName>
    </submittedName>
</protein>
<dbReference type="Gene3D" id="1.10.3720.10">
    <property type="entry name" value="MetI-like"/>
    <property type="match status" value="1"/>
</dbReference>
<feature type="transmembrane region" description="Helical" evidence="8">
    <location>
        <begin position="107"/>
        <end position="130"/>
    </location>
</feature>
<reference evidence="10" key="1">
    <citation type="submission" date="2020-05" db="EMBL/GenBank/DDBJ databases">
        <authorList>
            <person name="Chiriac C."/>
            <person name="Salcher M."/>
            <person name="Ghai R."/>
            <person name="Kavagutti S V."/>
        </authorList>
    </citation>
    <scope>NUCLEOTIDE SEQUENCE</scope>
</reference>
<comment type="subcellular location">
    <subcellularLocation>
        <location evidence="1">Cell membrane</location>
        <topology evidence="1">Multi-pass membrane protein</topology>
    </subcellularLocation>
</comment>
<feature type="transmembrane region" description="Helical" evidence="8">
    <location>
        <begin position="180"/>
        <end position="203"/>
    </location>
</feature>
<evidence type="ECO:0000256" key="3">
    <source>
        <dbReference type="ARBA" id="ARBA00022448"/>
    </source>
</evidence>
<organism evidence="10">
    <name type="scientific">freshwater metagenome</name>
    <dbReference type="NCBI Taxonomy" id="449393"/>
    <lineage>
        <taxon>unclassified sequences</taxon>
        <taxon>metagenomes</taxon>
        <taxon>ecological metagenomes</taxon>
    </lineage>
</organism>
<gene>
    <name evidence="10" type="ORF">UFOPK4410_01033</name>
</gene>
<keyword evidence="3" id="KW-0813">Transport</keyword>
<evidence type="ECO:0000256" key="1">
    <source>
        <dbReference type="ARBA" id="ARBA00004651"/>
    </source>
</evidence>
<evidence type="ECO:0000259" key="9">
    <source>
        <dbReference type="PROSITE" id="PS50928"/>
    </source>
</evidence>
<keyword evidence="7 8" id="KW-0472">Membrane</keyword>
<dbReference type="PANTHER" id="PTHR43848">
    <property type="entry name" value="PUTRESCINE TRANSPORT SYSTEM PERMEASE PROTEIN POTI"/>
    <property type="match status" value="1"/>
</dbReference>
<dbReference type="InterPro" id="IPR000515">
    <property type="entry name" value="MetI-like"/>
</dbReference>
<evidence type="ECO:0000256" key="5">
    <source>
        <dbReference type="ARBA" id="ARBA00022692"/>
    </source>
</evidence>
<dbReference type="AlphaFoldDB" id="A0A6J7W1G2"/>
<name>A0A6J7W1G2_9ZZZZ</name>
<feature type="transmembrane region" description="Helical" evidence="8">
    <location>
        <begin position="136"/>
        <end position="159"/>
    </location>
</feature>
<feature type="domain" description="ABC transmembrane type-1" evidence="9">
    <location>
        <begin position="70"/>
        <end position="256"/>
    </location>
</feature>
<comment type="similarity">
    <text evidence="2">Belongs to the binding-protein-dependent transport system permease family. CysTW subfamily.</text>
</comment>
<keyword evidence="4" id="KW-1003">Cell membrane</keyword>
<accession>A0A6J7W1G2</accession>
<dbReference type="SUPFAM" id="SSF161098">
    <property type="entry name" value="MetI-like"/>
    <property type="match status" value="1"/>
</dbReference>
<evidence type="ECO:0000256" key="7">
    <source>
        <dbReference type="ARBA" id="ARBA00023136"/>
    </source>
</evidence>
<dbReference type="PROSITE" id="PS50928">
    <property type="entry name" value="ABC_TM1"/>
    <property type="match status" value="1"/>
</dbReference>
<keyword evidence="6 8" id="KW-1133">Transmembrane helix</keyword>
<dbReference type="CDD" id="cd06261">
    <property type="entry name" value="TM_PBP2"/>
    <property type="match status" value="1"/>
</dbReference>
<dbReference type="InterPro" id="IPR035906">
    <property type="entry name" value="MetI-like_sf"/>
</dbReference>